<evidence type="ECO:0000313" key="2">
    <source>
        <dbReference type="Ensembl" id="ENSVKKP00000014169.1"/>
    </source>
</evidence>
<dbReference type="InterPro" id="IPR051623">
    <property type="entry name" value="FTCD"/>
</dbReference>
<feature type="domain" description="Formiminotransferase N-terminal subdomain" evidence="1">
    <location>
        <begin position="60"/>
        <end position="239"/>
    </location>
</feature>
<dbReference type="AlphaFoldDB" id="A0A8D2KYP3"/>
<dbReference type="Ensembl" id="ENSVKKT00000014515.1">
    <property type="protein sequence ID" value="ENSVKKP00000014169.1"/>
    <property type="gene ID" value="ENSVKKG00000009762.1"/>
</dbReference>
<organism evidence="2 3">
    <name type="scientific">Varanus komodoensis</name>
    <name type="common">Komodo dragon</name>
    <dbReference type="NCBI Taxonomy" id="61221"/>
    <lineage>
        <taxon>Eukaryota</taxon>
        <taxon>Metazoa</taxon>
        <taxon>Chordata</taxon>
        <taxon>Craniata</taxon>
        <taxon>Vertebrata</taxon>
        <taxon>Euteleostomi</taxon>
        <taxon>Lepidosauria</taxon>
        <taxon>Squamata</taxon>
        <taxon>Bifurcata</taxon>
        <taxon>Unidentata</taxon>
        <taxon>Episquamata</taxon>
        <taxon>Toxicofera</taxon>
        <taxon>Anguimorpha</taxon>
        <taxon>Paleoanguimorpha</taxon>
        <taxon>Varanoidea</taxon>
        <taxon>Varanidae</taxon>
        <taxon>Varanus</taxon>
    </lineage>
</organism>
<keyword evidence="3" id="KW-1185">Reference proteome</keyword>
<dbReference type="Gene3D" id="3.30.990.10">
    <property type="entry name" value="Formiminotransferase, N-terminal subdomain"/>
    <property type="match status" value="1"/>
</dbReference>
<dbReference type="Proteomes" id="UP000694545">
    <property type="component" value="Unplaced"/>
</dbReference>
<dbReference type="InterPro" id="IPR037064">
    <property type="entry name" value="Formiminotransferase_N_sf"/>
</dbReference>
<accession>A0A8D2KYP3</accession>
<dbReference type="SUPFAM" id="SSF55116">
    <property type="entry name" value="Formiminotransferase domain of formiminotransferase-cyclodeaminase"/>
    <property type="match status" value="1"/>
</dbReference>
<dbReference type="OMA" id="TAPHREN"/>
<dbReference type="GO" id="GO:0005542">
    <property type="term" value="F:folic acid binding"/>
    <property type="evidence" value="ECO:0007669"/>
    <property type="project" value="InterPro"/>
</dbReference>
<name>A0A8D2KYP3_VARKO</name>
<dbReference type="InterPro" id="IPR037070">
    <property type="entry name" value="Formiminotransferase_C_sf"/>
</dbReference>
<protein>
    <recommendedName>
        <fullName evidence="1">Formiminotransferase N-terminal subdomain domain-containing protein</fullName>
    </recommendedName>
</protein>
<dbReference type="PANTHER" id="PTHR12234:SF1">
    <property type="entry name" value="FORMIMINOTRANSFERASE N-TERMINAL SUBDOMAIN-CONTAINING PROTEIN"/>
    <property type="match status" value="1"/>
</dbReference>
<sequence length="379" mass="40344">MLECNSHKLKLVQPVVKNMGKLQSTNKATCSLLLPACLPAFLSLFLFAGMNMASGGIGVRLAACLLNISEGRRRSIVEKVAKAAVCANNGQETPRATVLNIFSDYDYNRSVITIAAPVDQLSNSVVAACVEAFASIDMAAHVGIHPCLGAVDLVPIYPLSGVDVEECGTVARDIAKSLAVRVPGCSMFLFGHADLPQKRSLVQRRKQLRWFDGKAANVIPDVGSAPTLRYGLTGVGASPYVMNCNVTIDTQDLDAGKAIAGSIRGSTPGGLKGVQVMAFPHKGHVEIACNVESFGRCDKPLRTDEESDYVSYSVLGKTYYYVSPQLIETSVKTLASNQGINMVGTALVGFTPEECLRCAAQALASGVGEFWKMRGGVFM</sequence>
<dbReference type="PANTHER" id="PTHR12234">
    <property type="entry name" value="FORMIMINOTRANSFERASE-CYCLODEAMINASE"/>
    <property type="match status" value="1"/>
</dbReference>
<dbReference type="InterPro" id="IPR022384">
    <property type="entry name" value="FormiminoTrfase_cat_dom_sf"/>
</dbReference>
<proteinExistence type="predicted"/>
<dbReference type="Gene3D" id="3.30.70.670">
    <property type="entry name" value="Formiminotransferase, C-terminal subdomain"/>
    <property type="match status" value="1"/>
</dbReference>
<dbReference type="InterPro" id="IPR012886">
    <property type="entry name" value="Formiminotransferase_N"/>
</dbReference>
<dbReference type="SMART" id="SM01222">
    <property type="entry name" value="FTCD_N"/>
    <property type="match status" value="1"/>
</dbReference>
<evidence type="ECO:0000313" key="3">
    <source>
        <dbReference type="Proteomes" id="UP000694545"/>
    </source>
</evidence>
<dbReference type="Pfam" id="PF07837">
    <property type="entry name" value="FTCD_N"/>
    <property type="match status" value="1"/>
</dbReference>
<reference evidence="2" key="1">
    <citation type="submission" date="2025-08" db="UniProtKB">
        <authorList>
            <consortium name="Ensembl"/>
        </authorList>
    </citation>
    <scope>IDENTIFICATION</scope>
</reference>
<dbReference type="GO" id="GO:0016740">
    <property type="term" value="F:transferase activity"/>
    <property type="evidence" value="ECO:0007669"/>
    <property type="project" value="InterPro"/>
</dbReference>
<evidence type="ECO:0000259" key="1">
    <source>
        <dbReference type="SMART" id="SM01222"/>
    </source>
</evidence>
<reference evidence="2" key="2">
    <citation type="submission" date="2025-09" db="UniProtKB">
        <authorList>
            <consortium name="Ensembl"/>
        </authorList>
    </citation>
    <scope>IDENTIFICATION</scope>
</reference>